<name>A0A2M7WSS3_9BACT</name>
<proteinExistence type="predicted"/>
<accession>A0A2M7WSS3</accession>
<comment type="caution">
    <text evidence="2">The sequence shown here is derived from an EMBL/GenBank/DDBJ whole genome shotgun (WGS) entry which is preliminary data.</text>
</comment>
<keyword evidence="1" id="KW-1133">Transmembrane helix</keyword>
<sequence length="108" mass="11823">MENLKTFFKKSDLKFSGNLFGFGTSPEADWKVIFISSAILAIAFVSFSVYIFIGVDKGEIFVSEKSVGQEGQIFDSALLVETVSYYGAKALEFTEMKKAGIPSVDPSL</sequence>
<keyword evidence="1" id="KW-0472">Membrane</keyword>
<evidence type="ECO:0000313" key="3">
    <source>
        <dbReference type="Proteomes" id="UP000230758"/>
    </source>
</evidence>
<feature type="transmembrane region" description="Helical" evidence="1">
    <location>
        <begin position="32"/>
        <end position="53"/>
    </location>
</feature>
<gene>
    <name evidence="2" type="ORF">CO185_01065</name>
</gene>
<evidence type="ECO:0000313" key="2">
    <source>
        <dbReference type="EMBL" id="PJA33003.1"/>
    </source>
</evidence>
<dbReference type="AlphaFoldDB" id="A0A2M7WSS3"/>
<organism evidence="2 3">
    <name type="scientific">Candidatus Zambryskibacteria bacterium CG_4_9_14_3_um_filter_42_15</name>
    <dbReference type="NCBI Taxonomy" id="1975112"/>
    <lineage>
        <taxon>Bacteria</taxon>
        <taxon>Candidatus Zambryskiibacteriota</taxon>
    </lineage>
</organism>
<keyword evidence="1" id="KW-0812">Transmembrane</keyword>
<dbReference type="EMBL" id="PFXF01000015">
    <property type="protein sequence ID" value="PJA33003.1"/>
    <property type="molecule type" value="Genomic_DNA"/>
</dbReference>
<reference evidence="3" key="1">
    <citation type="submission" date="2017-09" db="EMBL/GenBank/DDBJ databases">
        <title>Depth-based differentiation of microbial function through sediment-hosted aquifers and enrichment of novel symbionts in the deep terrestrial subsurface.</title>
        <authorList>
            <person name="Probst A.J."/>
            <person name="Ladd B."/>
            <person name="Jarett J.K."/>
            <person name="Geller-Mcgrath D.E."/>
            <person name="Sieber C.M.K."/>
            <person name="Emerson J.B."/>
            <person name="Anantharaman K."/>
            <person name="Thomas B.C."/>
            <person name="Malmstrom R."/>
            <person name="Stieglmeier M."/>
            <person name="Klingl A."/>
            <person name="Woyke T."/>
            <person name="Ryan C.M."/>
            <person name="Banfield J.F."/>
        </authorList>
    </citation>
    <scope>NUCLEOTIDE SEQUENCE [LARGE SCALE GENOMIC DNA]</scope>
</reference>
<dbReference type="Proteomes" id="UP000230758">
    <property type="component" value="Unassembled WGS sequence"/>
</dbReference>
<protein>
    <submittedName>
        <fullName evidence="2">Uncharacterized protein</fullName>
    </submittedName>
</protein>
<evidence type="ECO:0000256" key="1">
    <source>
        <dbReference type="SAM" id="Phobius"/>
    </source>
</evidence>